<evidence type="ECO:0000256" key="1">
    <source>
        <dbReference type="SAM" id="MobiDB-lite"/>
    </source>
</evidence>
<dbReference type="WBParaSite" id="ACRNAN_scaffold7684.g27068.t1">
    <property type="protein sequence ID" value="ACRNAN_scaffold7684.g27068.t1"/>
    <property type="gene ID" value="ACRNAN_scaffold7684.g27068"/>
</dbReference>
<sequence length="1129" mass="127170">MADTAKKPVIYANTTLPNRNAKNNFNPYGSTRIPSTPPSSYSDEKSIQHFGTLLASGKSKNAKNYSTQSLHRPPKTKSGQQKIVEWLSSKRKPSPKKSSPRERYFTGSLPRDFNTSGYYGRKFNIYSKTLIDPQDEAQHPSWSSQPPGLRYMDEDFYEASTGPPSSNRTLTRYDIYGNIVHSPEDYYKRLGYGYTNSENGEVLGVPLPPVDYTDSDSTFSETSSSDRDEEEFVEDPIIISQPHRVRFKSPPELIETKRRRPPDDTILYEGTKNSVTRLYNKIVPTVQNFIAKKIKVDEKDLKKKEQPPKHLKQSSIEISLPILPKKEVFPDEICIESGAESPGSHISLKAENSSESSKENIKKLTPPKPPPRPKKEVISITENFEKENLCSMEVLLEENLEESVYGTIRKADSSPKCKNEIGEREVQEVEEKQEYIQGSEKLEEPKNNIFPLVELPEVLPRDPKLRTPSPSEVMRQTENTIIYQNSDIITELGLNSEPKVCYLGDTRIEYTCEYTDDNVIIHFTSTEPALSKNGETKNDKIQRRGAITGKKIDIEYGPGIVQKLRDKFSQMAKVAVKEAQLSPHSRRKRYPSTDDFLTDGEKAQAEARQQNLLSSYSRRSSSISDDNANPQTPQENRVSRIEHPSRVPSESHSTYLIDSKRSNKIHDSNWVPRPRPVAFYETPEPTIDRTTIEPISQLRAKFDQESIVDRPKHIMLPPGYRSRSVSVTSPKQQRETVPEFVSIGQKLRKNEIREQIPSKSSQTSTHVATNVDQHVTQIQRNREVSAPSRIFAEEISETTIVKDQAKEQQRTKQNGTPLPAKYFGSEFKTQMVKPPKGFQQRPYSLPRETGDMPRPVRVLDLLSPPADPEPKGQFFVNTPDRIIVSNSRNISPPLSTTSSDRSPPPEEPIQHPRTQPLDRSDNESIINQDELTTFELENDMRTTMATHMTLPVGRLAPATNEKQHNPPVRIGGPGNTPVTSTPKITIVNDNSGIEEMQRLLNKFNAKRESKILEEANLVSPTVDVKPTYIPPPLPPKSTFNTFIPAPPPLPLKGSVKTDTSTTHSSTNGNITTSISYEPKRSPFGSTSTSPIPVAAVQPMTLSISVGETRNQETEQVKNKSAKLSWDPIS</sequence>
<evidence type="ECO:0000313" key="2">
    <source>
        <dbReference type="Proteomes" id="UP000887540"/>
    </source>
</evidence>
<feature type="compositionally biased region" description="Low complexity" evidence="1">
    <location>
        <begin position="614"/>
        <end position="624"/>
    </location>
</feature>
<feature type="compositionally biased region" description="Polar residues" evidence="1">
    <location>
        <begin position="12"/>
        <end position="41"/>
    </location>
</feature>
<evidence type="ECO:0000313" key="3">
    <source>
        <dbReference type="WBParaSite" id="ACRNAN_scaffold7684.g27068.t1"/>
    </source>
</evidence>
<feature type="compositionally biased region" description="Polar residues" evidence="1">
    <location>
        <begin position="884"/>
        <end position="901"/>
    </location>
</feature>
<feature type="region of interest" description="Disordered" evidence="1">
    <location>
        <begin position="1105"/>
        <end position="1129"/>
    </location>
</feature>
<organism evidence="2 3">
    <name type="scientific">Acrobeloides nanus</name>
    <dbReference type="NCBI Taxonomy" id="290746"/>
    <lineage>
        <taxon>Eukaryota</taxon>
        <taxon>Metazoa</taxon>
        <taxon>Ecdysozoa</taxon>
        <taxon>Nematoda</taxon>
        <taxon>Chromadorea</taxon>
        <taxon>Rhabditida</taxon>
        <taxon>Tylenchina</taxon>
        <taxon>Cephalobomorpha</taxon>
        <taxon>Cephaloboidea</taxon>
        <taxon>Cephalobidae</taxon>
        <taxon>Acrobeloides</taxon>
    </lineage>
</organism>
<feature type="compositionally biased region" description="Low complexity" evidence="1">
    <location>
        <begin position="346"/>
        <end position="355"/>
    </location>
</feature>
<feature type="compositionally biased region" description="Polar residues" evidence="1">
    <location>
        <begin position="625"/>
        <end position="636"/>
    </location>
</feature>
<accession>A0A914EGC9</accession>
<feature type="region of interest" description="Disordered" evidence="1">
    <location>
        <begin position="718"/>
        <end position="737"/>
    </location>
</feature>
<feature type="region of interest" description="Disordered" evidence="1">
    <location>
        <begin position="1"/>
        <end position="107"/>
    </location>
</feature>
<feature type="compositionally biased region" description="Polar residues" evidence="1">
    <location>
        <begin position="58"/>
        <end position="70"/>
    </location>
</feature>
<name>A0A914EGC9_9BILA</name>
<protein>
    <submittedName>
        <fullName evidence="3">Uncharacterized protein</fullName>
    </submittedName>
</protein>
<dbReference type="AlphaFoldDB" id="A0A914EGC9"/>
<keyword evidence="2" id="KW-1185">Reference proteome</keyword>
<feature type="compositionally biased region" description="Low complexity" evidence="1">
    <location>
        <begin position="1057"/>
        <end position="1075"/>
    </location>
</feature>
<reference evidence="3" key="1">
    <citation type="submission" date="2022-11" db="UniProtKB">
        <authorList>
            <consortium name="WormBaseParasite"/>
        </authorList>
    </citation>
    <scope>IDENTIFICATION</scope>
</reference>
<feature type="region of interest" description="Disordered" evidence="1">
    <location>
        <begin position="576"/>
        <end position="660"/>
    </location>
</feature>
<feature type="region of interest" description="Disordered" evidence="1">
    <location>
        <begin position="1055"/>
        <end position="1091"/>
    </location>
</feature>
<dbReference type="Proteomes" id="UP000887540">
    <property type="component" value="Unplaced"/>
</dbReference>
<feature type="region of interest" description="Disordered" evidence="1">
    <location>
        <begin position="834"/>
        <end position="923"/>
    </location>
</feature>
<feature type="region of interest" description="Disordered" evidence="1">
    <location>
        <begin position="340"/>
        <end position="375"/>
    </location>
</feature>
<proteinExistence type="predicted"/>